<comment type="similarity">
    <text evidence="1">Belongs to the herpesviridae BLRF2 family.</text>
</comment>
<gene>
    <name evidence="3" type="primary">ORF52</name>
</gene>
<evidence type="ECO:0000256" key="1">
    <source>
        <dbReference type="ARBA" id="ARBA00008922"/>
    </source>
</evidence>
<evidence type="ECO:0000256" key="2">
    <source>
        <dbReference type="SAM" id="MobiDB-lite"/>
    </source>
</evidence>
<protein>
    <recommendedName>
        <fullName evidence="4">BLRF2</fullName>
    </recommendedName>
</protein>
<name>A0A889IW61_9GAMA</name>
<dbReference type="Gene3D" id="1.10.3390.10">
    <property type="entry name" value="YejL-like"/>
    <property type="match status" value="1"/>
</dbReference>
<accession>A0A889IW61</accession>
<feature type="compositionally biased region" description="Polar residues" evidence="2">
    <location>
        <begin position="153"/>
        <end position="171"/>
    </location>
</feature>
<dbReference type="SUPFAM" id="SSF160459">
    <property type="entry name" value="BLRF2-like"/>
    <property type="match status" value="1"/>
</dbReference>
<evidence type="ECO:0000313" key="3">
    <source>
        <dbReference type="EMBL" id="QRE02532.1"/>
    </source>
</evidence>
<dbReference type="Pfam" id="PF05812">
    <property type="entry name" value="Herpes_BLRF2"/>
    <property type="match status" value="1"/>
</dbReference>
<proteinExistence type="inferred from homology"/>
<organism evidence="3">
    <name type="scientific">Otarine gammaherpesvirus 4</name>
    <dbReference type="NCBI Taxonomy" id="2801541"/>
    <lineage>
        <taxon>Viruses</taxon>
        <taxon>Duplodnaviria</taxon>
        <taxon>Heunggongvirae</taxon>
        <taxon>Peploviricota</taxon>
        <taxon>Herviviricetes</taxon>
        <taxon>Herpesvirales</taxon>
        <taxon>Orthoherpesviridae</taxon>
        <taxon>Gammaherpesvirinae</taxon>
    </lineage>
</organism>
<sequence length="179" mass="19841">MYNLAKLDHITNKTICMLQQYRHSKYLKVYKVDTCNGNHTMASNRNRTPKAPSVSEMANKLAQLELENRQLKKRIQNTTPGGTDGSIGRQSGILTAQQKEMLLVNAVTKLTELARQKIEVKLRAETAASVTRDEVESVLSNLNIRIHLSLDSACSNRGRTPTGGASKSRATSRGRGVFE</sequence>
<reference evidence="3" key="1">
    <citation type="submission" date="2019-10" db="EMBL/GenBank/DDBJ databases">
        <title>Otarine herpesvirus 4 in Northern fur seal genital swab.</title>
        <authorList>
            <person name="Deming A.C."/>
            <person name="Wellehan J.F.X."/>
            <person name="Gulland F.M.D."/>
        </authorList>
    </citation>
    <scope>NUCLEOTIDE SEQUENCE</scope>
    <source>
        <strain evidence="3">Cu11-001</strain>
    </source>
</reference>
<feature type="region of interest" description="Disordered" evidence="2">
    <location>
        <begin position="153"/>
        <end position="179"/>
    </location>
</feature>
<evidence type="ECO:0008006" key="4">
    <source>
        <dbReference type="Google" id="ProtNLM"/>
    </source>
</evidence>
<dbReference type="InterPro" id="IPR008642">
    <property type="entry name" value="Herpes_BLRF2"/>
</dbReference>
<dbReference type="EMBL" id="MN545487">
    <property type="protein sequence ID" value="QRE02532.1"/>
    <property type="molecule type" value="Genomic_DNA"/>
</dbReference>